<reference evidence="6" key="2">
    <citation type="submission" date="2025-08" db="UniProtKB">
        <authorList>
            <consortium name="RefSeq"/>
        </authorList>
    </citation>
    <scope>IDENTIFICATION</scope>
    <source>
        <strain evidence="6">14028-0561.14</strain>
        <tissue evidence="6">Whole fly</tissue>
    </source>
</reference>
<dbReference type="CDD" id="cd00190">
    <property type="entry name" value="Tryp_SPc"/>
    <property type="match status" value="1"/>
</dbReference>
<reference evidence="5" key="1">
    <citation type="submission" date="2025-05" db="UniProtKB">
        <authorList>
            <consortium name="RefSeq"/>
        </authorList>
    </citation>
    <scope>NUCLEOTIDE SEQUENCE [LARGE SCALE GENOMIC DNA]</scope>
    <source>
        <strain evidence="5">14028-0561.14</strain>
    </source>
</reference>
<evidence type="ECO:0000256" key="3">
    <source>
        <dbReference type="SAM" id="SignalP"/>
    </source>
</evidence>
<dbReference type="InterPro" id="IPR001314">
    <property type="entry name" value="Peptidase_S1A"/>
</dbReference>
<feature type="domain" description="Peptidase S1" evidence="4">
    <location>
        <begin position="23"/>
        <end position="244"/>
    </location>
</feature>
<dbReference type="PANTHER" id="PTHR24256">
    <property type="entry name" value="TRYPTASE-RELATED"/>
    <property type="match status" value="1"/>
</dbReference>
<dbReference type="Proteomes" id="UP001652661">
    <property type="component" value="Chromosome 2R"/>
</dbReference>
<dbReference type="AlphaFoldDB" id="A0A6P4IVP9"/>
<evidence type="ECO:0000313" key="5">
    <source>
        <dbReference type="Proteomes" id="UP001652661"/>
    </source>
</evidence>
<dbReference type="OrthoDB" id="547031at2759"/>
<dbReference type="InterPro" id="IPR001254">
    <property type="entry name" value="Trypsin_dom"/>
</dbReference>
<dbReference type="PROSITE" id="PS50240">
    <property type="entry name" value="TRYPSIN_DOM"/>
    <property type="match status" value="1"/>
</dbReference>
<feature type="chain" id="PRO_5046528582" evidence="3">
    <location>
        <begin position="22"/>
        <end position="245"/>
    </location>
</feature>
<dbReference type="GO" id="GO:0006508">
    <property type="term" value="P:proteolysis"/>
    <property type="evidence" value="ECO:0007669"/>
    <property type="project" value="InterPro"/>
</dbReference>
<evidence type="ECO:0000259" key="4">
    <source>
        <dbReference type="PROSITE" id="PS50240"/>
    </source>
</evidence>
<organism evidence="5 6">
    <name type="scientific">Drosophila kikkawai</name>
    <name type="common">Fruit fly</name>
    <dbReference type="NCBI Taxonomy" id="30033"/>
    <lineage>
        <taxon>Eukaryota</taxon>
        <taxon>Metazoa</taxon>
        <taxon>Ecdysozoa</taxon>
        <taxon>Arthropoda</taxon>
        <taxon>Hexapoda</taxon>
        <taxon>Insecta</taxon>
        <taxon>Pterygota</taxon>
        <taxon>Neoptera</taxon>
        <taxon>Endopterygota</taxon>
        <taxon>Diptera</taxon>
        <taxon>Brachycera</taxon>
        <taxon>Muscomorpha</taxon>
        <taxon>Ephydroidea</taxon>
        <taxon>Drosophilidae</taxon>
        <taxon>Drosophila</taxon>
        <taxon>Sophophora</taxon>
    </lineage>
</organism>
<feature type="signal peptide" evidence="3">
    <location>
        <begin position="1"/>
        <end position="21"/>
    </location>
</feature>
<name>A0A6P4IVP9_DROKI</name>
<dbReference type="Gene3D" id="2.40.10.10">
    <property type="entry name" value="Trypsin-like serine proteases"/>
    <property type="match status" value="1"/>
</dbReference>
<sequence>MKSLLLSLALLELLLWQKGSALLLDKNCAWTDDEDVLTNTPWMAVVRNENGLKCGGALITKNYVLTAAHCLYNQKAPMFVQLGEWPFNVDQVIIHRGYPGPVGPNDIALLKLHGEVNYTDQIRPICILTDAASVLQKINKVLAFGWGKTMARDLSPVLTTYQLRRLPSEKCPDYMPQLTNAQFCADSEVGGGPGKGDGGGPLAVIIKNRPVQVGITSYGPLDRSLPAVYTDVTSYTRWIVSIVRF</sequence>
<gene>
    <name evidence="6" type="primary">LOC108082307</name>
</gene>
<comment type="similarity">
    <text evidence="2">Belongs to the peptidase S1 family. CLIP subfamily.</text>
</comment>
<dbReference type="SMART" id="SM00020">
    <property type="entry name" value="Tryp_SPc"/>
    <property type="match status" value="1"/>
</dbReference>
<evidence type="ECO:0000256" key="1">
    <source>
        <dbReference type="ARBA" id="ARBA00023157"/>
    </source>
</evidence>
<protein>
    <submittedName>
        <fullName evidence="6">Serine protease 42-like</fullName>
    </submittedName>
</protein>
<keyword evidence="5" id="KW-1185">Reference proteome</keyword>
<keyword evidence="1" id="KW-1015">Disulfide bond</keyword>
<dbReference type="Pfam" id="PF00089">
    <property type="entry name" value="Trypsin"/>
    <property type="match status" value="1"/>
</dbReference>
<dbReference type="InterPro" id="IPR018114">
    <property type="entry name" value="TRYPSIN_HIS"/>
</dbReference>
<dbReference type="RefSeq" id="XP_017033127.2">
    <property type="nucleotide sequence ID" value="XM_017177638.2"/>
</dbReference>
<proteinExistence type="inferred from homology"/>
<dbReference type="InterPro" id="IPR051487">
    <property type="entry name" value="Ser/Thr_Proteases_Immune/Dev"/>
</dbReference>
<dbReference type="PROSITE" id="PS00134">
    <property type="entry name" value="TRYPSIN_HIS"/>
    <property type="match status" value="1"/>
</dbReference>
<dbReference type="InterPro" id="IPR043504">
    <property type="entry name" value="Peptidase_S1_PA_chymotrypsin"/>
</dbReference>
<accession>A0A6P4IVP9</accession>
<dbReference type="InterPro" id="IPR009003">
    <property type="entry name" value="Peptidase_S1_PA"/>
</dbReference>
<evidence type="ECO:0000256" key="2">
    <source>
        <dbReference type="ARBA" id="ARBA00024195"/>
    </source>
</evidence>
<dbReference type="PRINTS" id="PR00722">
    <property type="entry name" value="CHYMOTRYPSIN"/>
</dbReference>
<keyword evidence="3" id="KW-0732">Signal</keyword>
<dbReference type="SUPFAM" id="SSF50494">
    <property type="entry name" value="Trypsin-like serine proteases"/>
    <property type="match status" value="1"/>
</dbReference>
<dbReference type="GO" id="GO:0004252">
    <property type="term" value="F:serine-type endopeptidase activity"/>
    <property type="evidence" value="ECO:0007669"/>
    <property type="project" value="InterPro"/>
</dbReference>
<dbReference type="GeneID" id="108082307"/>
<evidence type="ECO:0000313" key="6">
    <source>
        <dbReference type="RefSeq" id="XP_017033127.2"/>
    </source>
</evidence>